<dbReference type="SUPFAM" id="SSF56112">
    <property type="entry name" value="Protein kinase-like (PK-like)"/>
    <property type="match status" value="1"/>
</dbReference>
<sequence length="403" mass="43077">MKPQTIPQALTAGDAPVGAAADTMPVLVLPPEQVEAEGGAWTVRRAWPGAKGELILELLREGTVRAARMRRGRIELWEPGRDPKLDALRPAAAHGQVISHRPGKRAVVRSADGSRYIKVVRPGRAPGILRGIGRARAFEGRFRMPRVLAGDDATVVFEALTGRSMHEPCAFTPAEWYRAWAEVLGAWEEVVRAVPGPGAPAGDLEGVFPARNSAGGTGAGNPVQPVDVPVHGPAEEAAVLRRWTALAAPVVAGGDGQSAAGADGPEAGWRRFEAAVERTVHRLLQLPVHRWAPAHRDLHDKQLLWDPELGPGLLDVDTACLADPALDLANLRAHALWRRRQGLWTAEDADVVLAQVDTTAARLGVLPGALAVYQEATLLRLGCVYAFRPAWAGPAAELRAELS</sequence>
<evidence type="ECO:0008006" key="3">
    <source>
        <dbReference type="Google" id="ProtNLM"/>
    </source>
</evidence>
<dbReference type="InterPro" id="IPR011009">
    <property type="entry name" value="Kinase-like_dom_sf"/>
</dbReference>
<evidence type="ECO:0000313" key="1">
    <source>
        <dbReference type="EMBL" id="GGA16646.1"/>
    </source>
</evidence>
<accession>A0A8J2TYG0</accession>
<dbReference type="AlphaFoldDB" id="A0A8J2TYG0"/>
<protein>
    <recommendedName>
        <fullName evidence="3">Phosphotransferase family enzyme</fullName>
    </recommendedName>
</protein>
<gene>
    <name evidence="1" type="ORF">GCM10011333_19710</name>
</gene>
<reference evidence="1" key="1">
    <citation type="journal article" date="2014" name="Int. J. Syst. Evol. Microbiol.">
        <title>Complete genome sequence of Corynebacterium casei LMG S-19264T (=DSM 44701T), isolated from a smear-ripened cheese.</title>
        <authorList>
            <consortium name="US DOE Joint Genome Institute (JGI-PGF)"/>
            <person name="Walter F."/>
            <person name="Albersmeier A."/>
            <person name="Kalinowski J."/>
            <person name="Ruckert C."/>
        </authorList>
    </citation>
    <scope>NUCLEOTIDE SEQUENCE</scope>
    <source>
        <strain evidence="1">CGMCC 1.12785</strain>
    </source>
</reference>
<proteinExistence type="predicted"/>
<evidence type="ECO:0000313" key="2">
    <source>
        <dbReference type="Proteomes" id="UP000616114"/>
    </source>
</evidence>
<dbReference type="Gene3D" id="3.90.1200.10">
    <property type="match status" value="1"/>
</dbReference>
<organism evidence="1 2">
    <name type="scientific">Sediminivirga luteola</name>
    <dbReference type="NCBI Taxonomy" id="1774748"/>
    <lineage>
        <taxon>Bacteria</taxon>
        <taxon>Bacillati</taxon>
        <taxon>Actinomycetota</taxon>
        <taxon>Actinomycetes</taxon>
        <taxon>Micrococcales</taxon>
        <taxon>Brevibacteriaceae</taxon>
        <taxon>Sediminivirga</taxon>
    </lineage>
</organism>
<reference evidence="1" key="2">
    <citation type="submission" date="2020-09" db="EMBL/GenBank/DDBJ databases">
        <authorList>
            <person name="Sun Q."/>
            <person name="Zhou Y."/>
        </authorList>
    </citation>
    <scope>NUCLEOTIDE SEQUENCE</scope>
    <source>
        <strain evidence="1">CGMCC 1.12785</strain>
    </source>
</reference>
<comment type="caution">
    <text evidence="1">The sequence shown here is derived from an EMBL/GenBank/DDBJ whole genome shotgun (WGS) entry which is preliminary data.</text>
</comment>
<keyword evidence="2" id="KW-1185">Reference proteome</keyword>
<name>A0A8J2TYG0_9MICO</name>
<dbReference type="RefSeq" id="WP_188550723.1">
    <property type="nucleotide sequence ID" value="NZ_BMFY01000007.1"/>
</dbReference>
<dbReference type="EMBL" id="BMFY01000007">
    <property type="protein sequence ID" value="GGA16646.1"/>
    <property type="molecule type" value="Genomic_DNA"/>
</dbReference>
<dbReference type="Proteomes" id="UP000616114">
    <property type="component" value="Unassembled WGS sequence"/>
</dbReference>